<dbReference type="STRING" id="1548208.AXK12_08060"/>
<evidence type="ECO:0000256" key="1">
    <source>
        <dbReference type="SAM" id="MobiDB-lite"/>
    </source>
</evidence>
<protein>
    <recommendedName>
        <fullName evidence="5">TonB C-terminal domain-containing protein</fullName>
    </recommendedName>
</protein>
<feature type="region of interest" description="Disordered" evidence="1">
    <location>
        <begin position="163"/>
        <end position="216"/>
    </location>
</feature>
<dbReference type="OrthoDB" id="187617at2"/>
<sequence>MNLLDPTPSKVRKGNDRDGERGLMPDFVRGGRDRSVQIGIVGTILIHLLFILVAPHLLRFEHDGSLGTRAEREAMQEFNIELEDELAEQLAQAEEPPEPFNFVEVNPEAPENEPDSVVNFGAQNQQTAQLEESEDTSGDRPFLEGQTEIQTNQIVSGELTEQPLLPPELSAPPPPEAQEEATDEEQREAARKEEIPLSGFEKITGEDSDGYGANLAELPDGSAEFEEYVEGVKDAASTLGPPGRLRIDPNRPLPRPRLEPQQLRARPAIFTENLAGTANIGPTAIDARWSDYGQYLQQLIETVQIQWDRILIQSRIYPGSGTNVSVKFVLNERGEVARIVSVEGSSGEIGKQSCVSAITARAPYGEWSDDMKRVLGAEQEMTFTFYYQ</sequence>
<keyword evidence="2" id="KW-1133">Transmembrane helix</keyword>
<feature type="region of interest" description="Disordered" evidence="1">
    <location>
        <begin position="235"/>
        <end position="257"/>
    </location>
</feature>
<evidence type="ECO:0000256" key="2">
    <source>
        <dbReference type="SAM" id="Phobius"/>
    </source>
</evidence>
<name>A0A139SHC8_9BACT</name>
<feature type="transmembrane region" description="Helical" evidence="2">
    <location>
        <begin position="38"/>
        <end position="58"/>
    </location>
</feature>
<dbReference type="AlphaFoldDB" id="A0A139SHC8"/>
<comment type="caution">
    <text evidence="3">The sequence shown here is derived from an EMBL/GenBank/DDBJ whole genome shotgun (WGS) entry which is preliminary data.</text>
</comment>
<dbReference type="RefSeq" id="WP_068713233.1">
    <property type="nucleotide sequence ID" value="NZ_LSZP01000062.1"/>
</dbReference>
<feature type="compositionally biased region" description="Basic and acidic residues" evidence="1">
    <location>
        <begin position="13"/>
        <end position="25"/>
    </location>
</feature>
<proteinExistence type="predicted"/>
<organism evidence="3 4">
    <name type="scientific">Cephaloticoccus capnophilus</name>
    <dbReference type="NCBI Taxonomy" id="1548208"/>
    <lineage>
        <taxon>Bacteria</taxon>
        <taxon>Pseudomonadati</taxon>
        <taxon>Verrucomicrobiota</taxon>
        <taxon>Opitutia</taxon>
        <taxon>Opitutales</taxon>
        <taxon>Opitutaceae</taxon>
        <taxon>Cephaloticoccus</taxon>
    </lineage>
</organism>
<keyword evidence="2" id="KW-0812">Transmembrane</keyword>
<evidence type="ECO:0008006" key="5">
    <source>
        <dbReference type="Google" id="ProtNLM"/>
    </source>
</evidence>
<feature type="compositionally biased region" description="Acidic residues" evidence="1">
    <location>
        <begin position="177"/>
        <end position="186"/>
    </location>
</feature>
<dbReference type="SUPFAM" id="SSF74653">
    <property type="entry name" value="TolA/TonB C-terminal domain"/>
    <property type="match status" value="1"/>
</dbReference>
<keyword evidence="4" id="KW-1185">Reference proteome</keyword>
<feature type="region of interest" description="Disordered" evidence="1">
    <location>
        <begin position="1"/>
        <end position="25"/>
    </location>
</feature>
<evidence type="ECO:0000313" key="4">
    <source>
        <dbReference type="Proteomes" id="UP000071392"/>
    </source>
</evidence>
<dbReference type="Proteomes" id="UP000071392">
    <property type="component" value="Unassembled WGS sequence"/>
</dbReference>
<feature type="compositionally biased region" description="Pro residues" evidence="1">
    <location>
        <begin position="164"/>
        <end position="176"/>
    </location>
</feature>
<dbReference type="EMBL" id="LSZP01000062">
    <property type="protein sequence ID" value="KXU33982.1"/>
    <property type="molecule type" value="Genomic_DNA"/>
</dbReference>
<evidence type="ECO:0000313" key="3">
    <source>
        <dbReference type="EMBL" id="KXU33982.1"/>
    </source>
</evidence>
<reference evidence="3 4" key="1">
    <citation type="submission" date="2016-02" db="EMBL/GenBank/DDBJ databases">
        <authorList>
            <person name="Wen L."/>
            <person name="He K."/>
            <person name="Yang H."/>
        </authorList>
    </citation>
    <scope>NUCLEOTIDE SEQUENCE [LARGE SCALE GENOMIC DNA]</scope>
    <source>
        <strain evidence="3 4">CV41</strain>
    </source>
</reference>
<gene>
    <name evidence="3" type="ORF">AXK12_08060</name>
</gene>
<keyword evidence="2" id="KW-0472">Membrane</keyword>
<accession>A0A139SHC8</accession>